<keyword evidence="4" id="KW-0812">Transmembrane</keyword>
<dbReference type="PANTHER" id="PTHR43280:SF2">
    <property type="entry name" value="HTH-TYPE TRANSCRIPTIONAL REGULATOR EXSA"/>
    <property type="match status" value="1"/>
</dbReference>
<dbReference type="Gene3D" id="1.25.40.10">
    <property type="entry name" value="Tetratricopeptide repeat domain"/>
    <property type="match status" value="2"/>
</dbReference>
<keyword evidence="4" id="KW-0472">Membrane</keyword>
<evidence type="ECO:0000259" key="5">
    <source>
        <dbReference type="PROSITE" id="PS01124"/>
    </source>
</evidence>
<evidence type="ECO:0000313" key="7">
    <source>
        <dbReference type="Proteomes" id="UP000216035"/>
    </source>
</evidence>
<dbReference type="Gene3D" id="1.10.10.60">
    <property type="entry name" value="Homeodomain-like"/>
    <property type="match status" value="2"/>
</dbReference>
<feature type="transmembrane region" description="Helical" evidence="4">
    <location>
        <begin position="379"/>
        <end position="400"/>
    </location>
</feature>
<dbReference type="SUPFAM" id="SSF48452">
    <property type="entry name" value="TPR-like"/>
    <property type="match status" value="1"/>
</dbReference>
<evidence type="ECO:0000256" key="1">
    <source>
        <dbReference type="ARBA" id="ARBA00023015"/>
    </source>
</evidence>
<keyword evidence="3" id="KW-0804">Transcription</keyword>
<evidence type="ECO:0000313" key="6">
    <source>
        <dbReference type="EMBL" id="OYQ42925.1"/>
    </source>
</evidence>
<keyword evidence="7" id="KW-1185">Reference proteome</keyword>
<proteinExistence type="predicted"/>
<keyword evidence="4" id="KW-1133">Transmembrane helix</keyword>
<dbReference type="Pfam" id="PF12833">
    <property type="entry name" value="HTH_18"/>
    <property type="match status" value="1"/>
</dbReference>
<dbReference type="PANTHER" id="PTHR43280">
    <property type="entry name" value="ARAC-FAMILY TRANSCRIPTIONAL REGULATOR"/>
    <property type="match status" value="1"/>
</dbReference>
<evidence type="ECO:0000256" key="3">
    <source>
        <dbReference type="ARBA" id="ARBA00023163"/>
    </source>
</evidence>
<evidence type="ECO:0000256" key="4">
    <source>
        <dbReference type="SAM" id="Phobius"/>
    </source>
</evidence>
<organism evidence="6 7">
    <name type="scientific">Flavobacterium aurantiibacter</name>
    <dbReference type="NCBI Taxonomy" id="2023067"/>
    <lineage>
        <taxon>Bacteria</taxon>
        <taxon>Pseudomonadati</taxon>
        <taxon>Bacteroidota</taxon>
        <taxon>Flavobacteriia</taxon>
        <taxon>Flavobacteriales</taxon>
        <taxon>Flavobacteriaceae</taxon>
        <taxon>Flavobacterium</taxon>
    </lineage>
</organism>
<dbReference type="SUPFAM" id="SSF46689">
    <property type="entry name" value="Homeodomain-like"/>
    <property type="match status" value="1"/>
</dbReference>
<reference evidence="6 7" key="1">
    <citation type="submission" date="2017-07" db="EMBL/GenBank/DDBJ databases">
        <title>Flavobacterium cyanobacteriorum sp. nov., isolated from cyanobacterial aggregates in a eutrophic lake.</title>
        <authorList>
            <person name="Cai H."/>
        </authorList>
    </citation>
    <scope>NUCLEOTIDE SEQUENCE [LARGE SCALE GENOMIC DNA]</scope>
    <source>
        <strain evidence="6 7">TH167</strain>
    </source>
</reference>
<evidence type="ECO:0000256" key="2">
    <source>
        <dbReference type="ARBA" id="ARBA00023125"/>
    </source>
</evidence>
<dbReference type="RefSeq" id="WP_094486864.1">
    <property type="nucleotide sequence ID" value="NZ_NOXX01000209.1"/>
</dbReference>
<comment type="caution">
    <text evidence="6">The sequence shown here is derived from an EMBL/GenBank/DDBJ whole genome shotgun (WGS) entry which is preliminary data.</text>
</comment>
<sequence length="563" mass="65586">MILFICSSTLLGNAQELTEEENKQTRRIQELLVTAPEKAKEEAKKLSQSASPFARYCGQYYTANYYYVKSNYDESKKILTALLEEIDRNPSLSKQKNYQDLMGMCVNKLFYLYKNVGAYNQALVLMTTYKDKIPNDRYEQQLGILKIAMGEYEEGIVLLKNDLRAFKNLDLGVAERKEMHNKLVADRYNEIGEAYQKYYVGNRQNKHLDSANVYFQKAAKIMLDEPSQADFTRALLNMHQAKSAALKGDYKTALRFYQRRNAYPEINKNLRTVQIFDLGMADCYFHLKQPDSAIYYAKAFVRNYQQTQVSKENLLLAYSLLSKSYSEKKNTEQAYNYAQKSLALIEELDRIKSKSVDFLHNYTVSTIRKEADSILNRQFTFVGIMIGLVLALGIVFWMFYRYSKKQKDKHKRFLSIIQRLKEPKPIEPITTISITEDSSTKMMDDELIDKIKTGLEKLERSETFLKSEFKLAFVAKKLNTNTAYLSQYLNQVLGKSFSDYTQELRINFVLRKLSNSPQFRNFTLQAIAEEVGYKDATTFVKVFKKHTGLSPNYYIQHLQEKYL</sequence>
<dbReference type="Proteomes" id="UP000216035">
    <property type="component" value="Unassembled WGS sequence"/>
</dbReference>
<keyword evidence="2" id="KW-0238">DNA-binding</keyword>
<name>A0A255ZPW9_9FLAO</name>
<dbReference type="AlphaFoldDB" id="A0A255ZPW9"/>
<feature type="domain" description="HTH araC/xylS-type" evidence="5">
    <location>
        <begin position="445"/>
        <end position="557"/>
    </location>
</feature>
<dbReference type="OrthoDB" id="5295174at2"/>
<dbReference type="InterPro" id="IPR009057">
    <property type="entry name" value="Homeodomain-like_sf"/>
</dbReference>
<dbReference type="PROSITE" id="PS01124">
    <property type="entry name" value="HTH_ARAC_FAMILY_2"/>
    <property type="match status" value="1"/>
</dbReference>
<dbReference type="InterPro" id="IPR018060">
    <property type="entry name" value="HTH_AraC"/>
</dbReference>
<dbReference type="SMART" id="SM00342">
    <property type="entry name" value="HTH_ARAC"/>
    <property type="match status" value="1"/>
</dbReference>
<gene>
    <name evidence="6" type="ORF">CHX27_11160</name>
</gene>
<accession>A0A255ZPW9</accession>
<dbReference type="EMBL" id="NOXX01000209">
    <property type="protein sequence ID" value="OYQ42925.1"/>
    <property type="molecule type" value="Genomic_DNA"/>
</dbReference>
<dbReference type="GO" id="GO:0003700">
    <property type="term" value="F:DNA-binding transcription factor activity"/>
    <property type="evidence" value="ECO:0007669"/>
    <property type="project" value="InterPro"/>
</dbReference>
<dbReference type="GO" id="GO:0043565">
    <property type="term" value="F:sequence-specific DNA binding"/>
    <property type="evidence" value="ECO:0007669"/>
    <property type="project" value="InterPro"/>
</dbReference>
<dbReference type="InterPro" id="IPR011990">
    <property type="entry name" value="TPR-like_helical_dom_sf"/>
</dbReference>
<protein>
    <recommendedName>
        <fullName evidence="5">HTH araC/xylS-type domain-containing protein</fullName>
    </recommendedName>
</protein>
<keyword evidence="1" id="KW-0805">Transcription regulation</keyword>